<protein>
    <recommendedName>
        <fullName evidence="4">Conserved oligomeric Golgi complex subunit 1</fullName>
    </recommendedName>
    <alternativeName>
        <fullName evidence="5">DNA-directed RNA polymerases I and III subunit RPAC2</fullName>
    </alternativeName>
</protein>
<evidence type="ECO:0000256" key="11">
    <source>
        <dbReference type="ARBA" id="ARBA00023163"/>
    </source>
</evidence>
<evidence type="ECO:0000256" key="1">
    <source>
        <dbReference type="ARBA" id="ARBA00004123"/>
    </source>
</evidence>
<feature type="compositionally biased region" description="Basic and acidic residues" evidence="14">
    <location>
        <begin position="677"/>
        <end position="688"/>
    </location>
</feature>
<dbReference type="GO" id="GO:0055029">
    <property type="term" value="C:nuclear DNA-directed RNA polymerase complex"/>
    <property type="evidence" value="ECO:0007669"/>
    <property type="project" value="UniProtKB-ARBA"/>
</dbReference>
<dbReference type="PANTHER" id="PTHR31658">
    <property type="entry name" value="CONSERVED OLIGOMERIC GOLGI COMPLEX SUBUNIT 1"/>
    <property type="match status" value="1"/>
</dbReference>
<proteinExistence type="inferred from homology"/>
<dbReference type="Pfam" id="PF08700">
    <property type="entry name" value="VPS51_Exo84_N"/>
    <property type="match status" value="1"/>
</dbReference>
<dbReference type="InterPro" id="IPR008193">
    <property type="entry name" value="RNA_pol_Rpb11_13-16kDa_CS"/>
</dbReference>
<comment type="similarity">
    <text evidence="3">Belongs to the COG1 family.</text>
</comment>
<evidence type="ECO:0000259" key="15">
    <source>
        <dbReference type="Pfam" id="PF13656"/>
    </source>
</evidence>
<dbReference type="CDD" id="cd07029">
    <property type="entry name" value="RNAP_I_III_AC19"/>
    <property type="match status" value="1"/>
</dbReference>
<keyword evidence="11" id="KW-0804">Transcription</keyword>
<dbReference type="GO" id="GO:0046983">
    <property type="term" value="F:protein dimerization activity"/>
    <property type="evidence" value="ECO:0007669"/>
    <property type="project" value="InterPro"/>
</dbReference>
<feature type="region of interest" description="Disordered" evidence="14">
    <location>
        <begin position="461"/>
        <end position="482"/>
    </location>
</feature>
<keyword evidence="17" id="KW-1185">Reference proteome</keyword>
<dbReference type="PROSITE" id="PS01154">
    <property type="entry name" value="RNA_POL_L_13KD"/>
    <property type="match status" value="1"/>
</dbReference>
<dbReference type="EMBL" id="JAQGDS010000001">
    <property type="protein sequence ID" value="KAJ6264751.1"/>
    <property type="molecule type" value="Genomic_DNA"/>
</dbReference>
<dbReference type="PANTHER" id="PTHR31658:SF0">
    <property type="entry name" value="CONSERVED OLIGOMERIC GOLGI COMPLEX SUBUNIT 1"/>
    <property type="match status" value="1"/>
</dbReference>
<evidence type="ECO:0000256" key="5">
    <source>
        <dbReference type="ARBA" id="ARBA00022079"/>
    </source>
</evidence>
<dbReference type="GO" id="GO:0006351">
    <property type="term" value="P:DNA-templated transcription"/>
    <property type="evidence" value="ECO:0007669"/>
    <property type="project" value="InterPro"/>
</dbReference>
<dbReference type="SUPFAM" id="SSF55257">
    <property type="entry name" value="RBP11-like subunits of RNA polymerase"/>
    <property type="match status" value="1"/>
</dbReference>
<dbReference type="InterPro" id="IPR009025">
    <property type="entry name" value="RBP11-like_dimer"/>
</dbReference>
<comment type="caution">
    <text evidence="16">The sequence shown here is derived from an EMBL/GenBank/DDBJ whole genome shotgun (WGS) entry which is preliminary data.</text>
</comment>
<feature type="compositionally biased region" description="Acidic residues" evidence="14">
    <location>
        <begin position="827"/>
        <end position="846"/>
    </location>
</feature>
<evidence type="ECO:0000256" key="13">
    <source>
        <dbReference type="ARBA" id="ARBA00025751"/>
    </source>
</evidence>
<keyword evidence="7" id="KW-0240">DNA-directed RNA polymerase</keyword>
<organism evidence="16 17">
    <name type="scientific">Drechslerella dactyloides</name>
    <name type="common">Nematode-trapping fungus</name>
    <name type="synonym">Arthrobotrys dactyloides</name>
    <dbReference type="NCBI Taxonomy" id="74499"/>
    <lineage>
        <taxon>Eukaryota</taxon>
        <taxon>Fungi</taxon>
        <taxon>Dikarya</taxon>
        <taxon>Ascomycota</taxon>
        <taxon>Pezizomycotina</taxon>
        <taxon>Orbiliomycetes</taxon>
        <taxon>Orbiliales</taxon>
        <taxon>Orbiliaceae</taxon>
        <taxon>Drechslerella</taxon>
    </lineage>
</organism>
<evidence type="ECO:0000256" key="4">
    <source>
        <dbReference type="ARBA" id="ARBA00020978"/>
    </source>
</evidence>
<feature type="compositionally biased region" description="Basic and acidic residues" evidence="14">
    <location>
        <begin position="702"/>
        <end position="721"/>
    </location>
</feature>
<evidence type="ECO:0000256" key="3">
    <source>
        <dbReference type="ARBA" id="ARBA00006653"/>
    </source>
</evidence>
<feature type="compositionally biased region" description="Acidic residues" evidence="14">
    <location>
        <begin position="462"/>
        <end position="477"/>
    </location>
</feature>
<feature type="region of interest" description="Disordered" evidence="14">
    <location>
        <begin position="793"/>
        <end position="847"/>
    </location>
</feature>
<dbReference type="GO" id="GO:0003899">
    <property type="term" value="F:DNA-directed RNA polymerase activity"/>
    <property type="evidence" value="ECO:0007669"/>
    <property type="project" value="InterPro"/>
</dbReference>
<reference evidence="16" key="1">
    <citation type="submission" date="2023-01" db="EMBL/GenBank/DDBJ databases">
        <title>The chitinases involved in constricting ring structure development in the nematode-trapping fungus Drechslerella dactyloides.</title>
        <authorList>
            <person name="Wang R."/>
            <person name="Zhang L."/>
            <person name="Tang P."/>
            <person name="Li S."/>
            <person name="Liang L."/>
        </authorList>
    </citation>
    <scope>NUCLEOTIDE SEQUENCE</scope>
    <source>
        <strain evidence="16">YMF1.00031</strain>
    </source>
</reference>
<dbReference type="FunFam" id="3.30.1360.10:FF:000006">
    <property type="entry name" value="DNA-directed RNA polymerases I and III subunit RPAC2"/>
    <property type="match status" value="1"/>
</dbReference>
<keyword evidence="10" id="KW-0472">Membrane</keyword>
<dbReference type="InterPro" id="IPR022905">
    <property type="entry name" value="Rpo11-like"/>
</dbReference>
<dbReference type="HAMAP" id="MF_00261">
    <property type="entry name" value="RNApol_arch_Rpo11"/>
    <property type="match status" value="1"/>
</dbReference>
<evidence type="ECO:0000256" key="8">
    <source>
        <dbReference type="ARBA" id="ARBA00022927"/>
    </source>
</evidence>
<dbReference type="InterPro" id="IPR033370">
    <property type="entry name" value="COG1"/>
</dbReference>
<accession>A0AAD6J8C4</accession>
<dbReference type="GO" id="GO:0000139">
    <property type="term" value="C:Golgi membrane"/>
    <property type="evidence" value="ECO:0007669"/>
    <property type="project" value="UniProtKB-SubCell"/>
</dbReference>
<name>A0AAD6J8C4_DREDA</name>
<keyword evidence="9" id="KW-0333">Golgi apparatus</keyword>
<evidence type="ECO:0000256" key="12">
    <source>
        <dbReference type="ARBA" id="ARBA00023242"/>
    </source>
</evidence>
<dbReference type="InterPro" id="IPR036603">
    <property type="entry name" value="RBP11-like"/>
</dbReference>
<dbReference type="Pfam" id="PF13656">
    <property type="entry name" value="RNA_pol_L_2"/>
    <property type="match status" value="1"/>
</dbReference>
<dbReference type="Proteomes" id="UP001221413">
    <property type="component" value="Unassembled WGS sequence"/>
</dbReference>
<keyword evidence="8" id="KW-0653">Protein transport</keyword>
<dbReference type="AlphaFoldDB" id="A0AAD6J8C4"/>
<dbReference type="InterPro" id="IPR033898">
    <property type="entry name" value="RNAP_AC19"/>
</dbReference>
<feature type="region of interest" description="Disordered" evidence="14">
    <location>
        <begin position="666"/>
        <end position="734"/>
    </location>
</feature>
<dbReference type="GO" id="GO:0006891">
    <property type="term" value="P:intra-Golgi vesicle-mediated transport"/>
    <property type="evidence" value="ECO:0007669"/>
    <property type="project" value="InterPro"/>
</dbReference>
<dbReference type="GO" id="GO:0003677">
    <property type="term" value="F:DNA binding"/>
    <property type="evidence" value="ECO:0007669"/>
    <property type="project" value="InterPro"/>
</dbReference>
<feature type="domain" description="DNA-directed RNA polymerase RBP11-like dimerisation" evidence="15">
    <location>
        <begin position="868"/>
        <end position="941"/>
    </location>
</feature>
<keyword evidence="6" id="KW-0813">Transport</keyword>
<feature type="compositionally biased region" description="Acidic residues" evidence="14">
    <location>
        <begin position="689"/>
        <end position="701"/>
    </location>
</feature>
<comment type="subcellular location">
    <subcellularLocation>
        <location evidence="2">Golgi apparatus membrane</location>
        <topology evidence="2">Peripheral membrane protein</topology>
    </subcellularLocation>
    <subcellularLocation>
        <location evidence="1">Nucleus</location>
    </subcellularLocation>
</comment>
<comment type="similarity">
    <text evidence="13">Belongs to the archaeal Rpo11/eukaryotic RPB11/RPC19 RNA polymerase subunit family.</text>
</comment>
<evidence type="ECO:0000256" key="10">
    <source>
        <dbReference type="ARBA" id="ARBA00023136"/>
    </source>
</evidence>
<evidence type="ECO:0000313" key="16">
    <source>
        <dbReference type="EMBL" id="KAJ6264751.1"/>
    </source>
</evidence>
<dbReference type="GO" id="GO:0015031">
    <property type="term" value="P:protein transport"/>
    <property type="evidence" value="ECO:0007669"/>
    <property type="project" value="UniProtKB-KW"/>
</dbReference>
<keyword evidence="12" id="KW-0539">Nucleus</keyword>
<sequence>MAAVDALKLEKWEDAFQQPVASVRVMEKQLRVALQEKKEGLRALVGESYRDLLKTAERIIEMNDSIQAVELHLSQASKQCNYGSLQKKAANAVSMKEKEESRDRRNRVTAAELAVLSNCPAAISRTLSGEKSPLLAAKLYILARLLRRSVSEKIKSPFLTSLERQLSNLRVTILRDIEHELCLLNTGTSTILQCLGAYSLITASSASDTFMHFEALRLNAVTSLLHQDTISADTILEAIRYVNQNLQLSTQLFPRRLSDTLTGLKIRPLFQEPALNSMMELNMMVHGHWISESTRKYTPWLKADDLTAEICKSEIASKLGTELKAIFDGLEKAVKVVTRVDILVQIRHDILVASRAIMSKTSGLENEDLSQSLAKIREIVNTRIREVLNGDIDAIGGLEPVSWSSMLSSFENAKGGRNLRAMVRAVSYSDKSGLRPIRLKHSKWISNIANNYSHIKRINEEKDWDPDNDDDDDDAIDAPESLKDMNDADTQALLSTYVEGLLEGYRSLEASVSAFAEGLRRPDDDPDASRPIEGACVIIRFIVIIRSSAPQYRNTDILNIGWFGKEARIKLYELLSKGVSRKALRGFSKDLSRRKWTSDVSFNSLWEGSPRLPIQPSPLVFKFLRMLTQSMNEVGVDVWTRDATDALKKSVAKSIWEELNGAVTSAEKQTNGVSKVANEDKKESHGEKDEEESDEKNEEGDVEKNEEQNEEKNEEVGREKKEDEEEKAPLPSNILNREQVLQTYFDTTYLDSALRTVASRNVGGDDKSKDESTAISWEFVERMQDKMTIEPDERARMSSAEASPLHPAPSPATMTNTQDHETLPDAPEYDAENAGDAEYDDEDEPLDLTRENNAKIIMLGSATDDDSCASFQFENEDHTLGNALRWIIMKNPQVEFCGYSIPHPSETKMNMRIQTYGEITAKDALIKGLGDLRDLCDVVTDKFVAEKERFVAEKRR</sequence>
<evidence type="ECO:0000313" key="17">
    <source>
        <dbReference type="Proteomes" id="UP001221413"/>
    </source>
</evidence>
<evidence type="ECO:0000256" key="2">
    <source>
        <dbReference type="ARBA" id="ARBA00004395"/>
    </source>
</evidence>
<evidence type="ECO:0000256" key="14">
    <source>
        <dbReference type="SAM" id="MobiDB-lite"/>
    </source>
</evidence>
<evidence type="ECO:0000256" key="6">
    <source>
        <dbReference type="ARBA" id="ARBA00022448"/>
    </source>
</evidence>
<dbReference type="GO" id="GO:0017119">
    <property type="term" value="C:Golgi transport complex"/>
    <property type="evidence" value="ECO:0007669"/>
    <property type="project" value="InterPro"/>
</dbReference>
<evidence type="ECO:0000256" key="9">
    <source>
        <dbReference type="ARBA" id="ARBA00023034"/>
    </source>
</evidence>
<evidence type="ECO:0000256" key="7">
    <source>
        <dbReference type="ARBA" id="ARBA00022478"/>
    </source>
</evidence>
<dbReference type="Gene3D" id="3.30.1360.10">
    <property type="entry name" value="RNA polymerase, RBP11-like subunit"/>
    <property type="match status" value="1"/>
</dbReference>
<gene>
    <name evidence="16" type="ORF">Dda_0902</name>
</gene>